<dbReference type="RefSeq" id="WP_149565030.1">
    <property type="nucleotide sequence ID" value="NZ_AP018930.1"/>
</dbReference>
<dbReference type="GeneID" id="41718739"/>
<dbReference type="PROSITE" id="PS50850">
    <property type="entry name" value="MFS"/>
    <property type="match status" value="1"/>
</dbReference>
<comment type="subcellular location">
    <subcellularLocation>
        <location evidence="1">Cell membrane</location>
        <topology evidence="1">Multi-pass membrane protein</topology>
    </subcellularLocation>
</comment>
<feature type="transmembrane region" description="Helical" evidence="7">
    <location>
        <begin position="382"/>
        <end position="401"/>
    </location>
</feature>
<proteinExistence type="predicted"/>
<feature type="transmembrane region" description="Helical" evidence="7">
    <location>
        <begin position="43"/>
        <end position="66"/>
    </location>
</feature>
<evidence type="ECO:0000256" key="1">
    <source>
        <dbReference type="ARBA" id="ARBA00004651"/>
    </source>
</evidence>
<dbReference type="InterPro" id="IPR011701">
    <property type="entry name" value="MFS"/>
</dbReference>
<dbReference type="PROSITE" id="PS00216">
    <property type="entry name" value="SUGAR_TRANSPORT_1"/>
    <property type="match status" value="1"/>
</dbReference>
<evidence type="ECO:0000256" key="2">
    <source>
        <dbReference type="ARBA" id="ARBA00022448"/>
    </source>
</evidence>
<dbReference type="Pfam" id="PF07690">
    <property type="entry name" value="MFS_1"/>
    <property type="match status" value="1"/>
</dbReference>
<feature type="transmembrane region" description="Helical" evidence="7">
    <location>
        <begin position="144"/>
        <end position="164"/>
    </location>
</feature>
<dbReference type="AlphaFoldDB" id="A0A510E739"/>
<keyword evidence="2" id="KW-0813">Transport</keyword>
<feature type="transmembrane region" description="Helical" evidence="7">
    <location>
        <begin position="12"/>
        <end position="31"/>
    </location>
</feature>
<dbReference type="SUPFAM" id="SSF103473">
    <property type="entry name" value="MFS general substrate transporter"/>
    <property type="match status" value="1"/>
</dbReference>
<dbReference type="InterPro" id="IPR036259">
    <property type="entry name" value="MFS_trans_sf"/>
</dbReference>
<dbReference type="InterPro" id="IPR005829">
    <property type="entry name" value="Sugar_transporter_CS"/>
</dbReference>
<dbReference type="EMBL" id="AP018930">
    <property type="protein sequence ID" value="BBG27890.1"/>
    <property type="molecule type" value="Genomic_DNA"/>
</dbReference>
<keyword evidence="5 7" id="KW-1133">Transmembrane helix</keyword>
<keyword evidence="4 7" id="KW-0812">Transmembrane</keyword>
<feature type="transmembrane region" description="Helical" evidence="7">
    <location>
        <begin position="78"/>
        <end position="98"/>
    </location>
</feature>
<dbReference type="GO" id="GO:0022857">
    <property type="term" value="F:transmembrane transporter activity"/>
    <property type="evidence" value="ECO:0007669"/>
    <property type="project" value="InterPro"/>
</dbReference>
<dbReference type="Gene3D" id="1.20.1250.20">
    <property type="entry name" value="MFS general substrate transporter like domains"/>
    <property type="match status" value="1"/>
</dbReference>
<dbReference type="PANTHER" id="PTHR43045">
    <property type="entry name" value="SHIKIMATE TRANSPORTER"/>
    <property type="match status" value="1"/>
</dbReference>
<sequence length="413" mass="45045">MNKLTISASMIGTIIEWYDVFIFSSAALYIGEELFPSTNPVVATLNVLLVFALGFITRPIGALVFGHFGDRRGRRYSLLYTLLISGISSGIVGLLPTYQEVGDITIVTLVILRLLLGLGLGGEWGGAVLLAIENGERKRGFYSSFVQSTVGIGLLMGSLIFLLLSSVLTKSEMFSFGWRIPFLLSFLMVAVGTVIRLKVNETALFTKVKEENLLLLLPSKEMFKKYWKELLLGTFVAGALGTIFYVGAILLPLFYETSMVISSVQSFEGTSVFAVVDIIMVFVGGRLSDRVGRRPILVIANLLALITIYPAFLLKSVDSFFLALVLFGIYHGSGYSPLAAMISEIFPTNVRYTGSSSAYQFGNSFLGGPASYVSADLGSVNYLLYPVYTVVLVIVTIAFLVKARESKEVEIST</sequence>
<evidence type="ECO:0000256" key="3">
    <source>
        <dbReference type="ARBA" id="ARBA00022475"/>
    </source>
</evidence>
<dbReference type="Proteomes" id="UP000325030">
    <property type="component" value="Chromosome"/>
</dbReference>
<dbReference type="GO" id="GO:0005886">
    <property type="term" value="C:plasma membrane"/>
    <property type="evidence" value="ECO:0007669"/>
    <property type="project" value="UniProtKB-SubCell"/>
</dbReference>
<feature type="transmembrane region" description="Helical" evidence="7">
    <location>
        <begin position="104"/>
        <end position="132"/>
    </location>
</feature>
<evidence type="ECO:0000256" key="6">
    <source>
        <dbReference type="ARBA" id="ARBA00023136"/>
    </source>
</evidence>
<evidence type="ECO:0000259" key="8">
    <source>
        <dbReference type="PROSITE" id="PS50850"/>
    </source>
</evidence>
<name>A0A510E739_9CREN</name>
<feature type="domain" description="Major facilitator superfamily (MFS) profile" evidence="8">
    <location>
        <begin position="5"/>
        <end position="404"/>
    </location>
</feature>
<feature type="transmembrane region" description="Helical" evidence="7">
    <location>
        <begin position="296"/>
        <end position="314"/>
    </location>
</feature>
<feature type="transmembrane region" description="Helical" evidence="7">
    <location>
        <begin position="230"/>
        <end position="255"/>
    </location>
</feature>
<dbReference type="PANTHER" id="PTHR43045:SF1">
    <property type="entry name" value="SHIKIMATE TRANSPORTER"/>
    <property type="match status" value="1"/>
</dbReference>
<keyword evidence="3" id="KW-1003">Cell membrane</keyword>
<gene>
    <name evidence="9" type="ORF">IC007_2445</name>
</gene>
<organism evidence="9 10">
    <name type="scientific">Sulfuracidifex tepidarius</name>
    <dbReference type="NCBI Taxonomy" id="1294262"/>
    <lineage>
        <taxon>Archaea</taxon>
        <taxon>Thermoproteota</taxon>
        <taxon>Thermoprotei</taxon>
        <taxon>Sulfolobales</taxon>
        <taxon>Sulfolobaceae</taxon>
        <taxon>Sulfuracidifex</taxon>
    </lineage>
</organism>
<evidence type="ECO:0000256" key="5">
    <source>
        <dbReference type="ARBA" id="ARBA00022989"/>
    </source>
</evidence>
<feature type="transmembrane region" description="Helical" evidence="7">
    <location>
        <begin position="176"/>
        <end position="197"/>
    </location>
</feature>
<protein>
    <submittedName>
        <fullName evidence="9">Sialic acid transporter</fullName>
    </submittedName>
</protein>
<evidence type="ECO:0000313" key="9">
    <source>
        <dbReference type="EMBL" id="BBG27890.1"/>
    </source>
</evidence>
<reference evidence="10" key="1">
    <citation type="submission" date="2018-09" db="EMBL/GenBank/DDBJ databases">
        <title>Complete Genome Sequencing of Sulfolobus sp. JCM 16834.</title>
        <authorList>
            <person name="Kato S."/>
            <person name="Itoh T."/>
            <person name="Ohkuma M."/>
        </authorList>
    </citation>
    <scope>NUCLEOTIDE SEQUENCE [LARGE SCALE GENOMIC DNA]</scope>
    <source>
        <strain evidence="10">IC-007</strain>
    </source>
</reference>
<accession>A0A510E739</accession>
<dbReference type="InterPro" id="IPR020846">
    <property type="entry name" value="MFS_dom"/>
</dbReference>
<evidence type="ECO:0000313" key="10">
    <source>
        <dbReference type="Proteomes" id="UP000325030"/>
    </source>
</evidence>
<evidence type="ECO:0000256" key="7">
    <source>
        <dbReference type="SAM" id="Phobius"/>
    </source>
</evidence>
<keyword evidence="6 7" id="KW-0472">Membrane</keyword>
<evidence type="ECO:0000256" key="4">
    <source>
        <dbReference type="ARBA" id="ARBA00022692"/>
    </source>
</evidence>